<proteinExistence type="predicted"/>
<feature type="chain" id="PRO_5024888066" evidence="1">
    <location>
        <begin position="24"/>
        <end position="97"/>
    </location>
</feature>
<dbReference type="OrthoDB" id="10425882at2759"/>
<gene>
    <name evidence="2" type="ORF">CALMAC_LOCUS2285</name>
</gene>
<dbReference type="AlphaFoldDB" id="A0A653BMI9"/>
<organism evidence="2 3">
    <name type="scientific">Callosobruchus maculatus</name>
    <name type="common">Southern cowpea weevil</name>
    <name type="synonym">Pulse bruchid</name>
    <dbReference type="NCBI Taxonomy" id="64391"/>
    <lineage>
        <taxon>Eukaryota</taxon>
        <taxon>Metazoa</taxon>
        <taxon>Ecdysozoa</taxon>
        <taxon>Arthropoda</taxon>
        <taxon>Hexapoda</taxon>
        <taxon>Insecta</taxon>
        <taxon>Pterygota</taxon>
        <taxon>Neoptera</taxon>
        <taxon>Endopterygota</taxon>
        <taxon>Coleoptera</taxon>
        <taxon>Polyphaga</taxon>
        <taxon>Cucujiformia</taxon>
        <taxon>Chrysomeloidea</taxon>
        <taxon>Chrysomelidae</taxon>
        <taxon>Bruchinae</taxon>
        <taxon>Bruchini</taxon>
        <taxon>Callosobruchus</taxon>
    </lineage>
</organism>
<name>A0A653BMI9_CALMS</name>
<keyword evidence="1" id="KW-0732">Signal</keyword>
<evidence type="ECO:0000256" key="1">
    <source>
        <dbReference type="SAM" id="SignalP"/>
    </source>
</evidence>
<feature type="signal peptide" evidence="1">
    <location>
        <begin position="1"/>
        <end position="23"/>
    </location>
</feature>
<accession>A0A653BMI9</accession>
<evidence type="ECO:0000313" key="2">
    <source>
        <dbReference type="EMBL" id="VEN36823.1"/>
    </source>
</evidence>
<dbReference type="EMBL" id="CAACVG010002710">
    <property type="protein sequence ID" value="VEN36823.1"/>
    <property type="molecule type" value="Genomic_DNA"/>
</dbReference>
<keyword evidence="3" id="KW-1185">Reference proteome</keyword>
<evidence type="ECO:0000313" key="3">
    <source>
        <dbReference type="Proteomes" id="UP000410492"/>
    </source>
</evidence>
<protein>
    <submittedName>
        <fullName evidence="2">Uncharacterized protein</fullName>
    </submittedName>
</protein>
<reference evidence="2 3" key="1">
    <citation type="submission" date="2019-01" db="EMBL/GenBank/DDBJ databases">
        <authorList>
            <person name="Sayadi A."/>
        </authorList>
    </citation>
    <scope>NUCLEOTIDE SEQUENCE [LARGE SCALE GENOMIC DNA]</scope>
</reference>
<sequence length="97" mass="10848">MTSKNVVLLYFVVLCALFLQVESEKAAPKGAPLNSFLGLDVDKIALEVKKTITQLVNDAAKNIDNTVYRVEKALSNISDKCFVTLRNYCIFLHLMHS</sequence>
<dbReference type="Proteomes" id="UP000410492">
    <property type="component" value="Unassembled WGS sequence"/>
</dbReference>